<evidence type="ECO:0000256" key="1">
    <source>
        <dbReference type="SAM" id="Phobius"/>
    </source>
</evidence>
<feature type="transmembrane region" description="Helical" evidence="1">
    <location>
        <begin position="28"/>
        <end position="52"/>
    </location>
</feature>
<feature type="transmembrane region" description="Helical" evidence="1">
    <location>
        <begin position="242"/>
        <end position="257"/>
    </location>
</feature>
<keyword evidence="3" id="KW-1185">Reference proteome</keyword>
<feature type="transmembrane region" description="Helical" evidence="1">
    <location>
        <begin position="390"/>
        <end position="409"/>
    </location>
</feature>
<name>A0ABW5M536_9BACT</name>
<evidence type="ECO:0000313" key="2">
    <source>
        <dbReference type="EMBL" id="MFD2572065.1"/>
    </source>
</evidence>
<dbReference type="EMBL" id="JBHULN010000009">
    <property type="protein sequence ID" value="MFD2572065.1"/>
    <property type="molecule type" value="Genomic_DNA"/>
</dbReference>
<organism evidence="2 3">
    <name type="scientific">Spirosoma soli</name>
    <dbReference type="NCBI Taxonomy" id="1770529"/>
    <lineage>
        <taxon>Bacteria</taxon>
        <taxon>Pseudomonadati</taxon>
        <taxon>Bacteroidota</taxon>
        <taxon>Cytophagia</taxon>
        <taxon>Cytophagales</taxon>
        <taxon>Cytophagaceae</taxon>
        <taxon>Spirosoma</taxon>
    </lineage>
</organism>
<feature type="transmembrane region" description="Helical" evidence="1">
    <location>
        <begin position="264"/>
        <end position="283"/>
    </location>
</feature>
<proteinExistence type="predicted"/>
<dbReference type="RefSeq" id="WP_381524137.1">
    <property type="nucleotide sequence ID" value="NZ_JBHULN010000009.1"/>
</dbReference>
<sequence>MRPIIHYQGDVYQGLRAFVLSIGPFAGLIWSVLGVVFILLLVFGALYPYLYAGSAARKLPAGQGISSAFPALLLVGLFVVRLPALGFDELNVDESQWIASAATLVDDPRFYESVDGTTSGPLNVYPLLLIHYLGLGIDYATIRLVGLLLVVLPVTALLWATFRLLFGQTTARLAMLPVAIGFGVSNHRDTLAFNSEHFPTLLLALALYLSARLWMNRLSWIGLFALGIILGCVPFTKLQATPSAFVLAAGVVVLLGSSQRWWSVGWLLAGGLLPSLLLIIYLWQLDALTYFYQSYIVSNLGYAQTGSYHRGITNWWRKLTFLAPRLYGSVASTRFFFGTLPLVVAGGIWLALKRHLPPRQLGLFSFSLLWFIVTVYATLQPGNIFEHYQILAYVPAFWLAGHALSVLTGNSLPTRLPVWLGAWVCLSVLMPGLYLAIQRNAGITSLTTATPPLFHPAVVRAIKAVSQPNDKMIVWGWYNRLHVDTGLLMGTRFIPLYYPLLPGDQQAYYLNVLRHDLRLNRPVVIADVSALRAEEAQQKPERYPLIWNVIRNEYQLKATLDSVRIFVRRDRSAPVATSSSSMYHRN</sequence>
<reference evidence="3" key="1">
    <citation type="journal article" date="2019" name="Int. J. Syst. Evol. Microbiol.">
        <title>The Global Catalogue of Microorganisms (GCM) 10K type strain sequencing project: providing services to taxonomists for standard genome sequencing and annotation.</title>
        <authorList>
            <consortium name="The Broad Institute Genomics Platform"/>
            <consortium name="The Broad Institute Genome Sequencing Center for Infectious Disease"/>
            <person name="Wu L."/>
            <person name="Ma J."/>
        </authorList>
    </citation>
    <scope>NUCLEOTIDE SEQUENCE [LARGE SCALE GENOMIC DNA]</scope>
    <source>
        <strain evidence="3">KCTC 42805</strain>
    </source>
</reference>
<keyword evidence="1" id="KW-0812">Transmembrane</keyword>
<evidence type="ECO:0008006" key="4">
    <source>
        <dbReference type="Google" id="ProtNLM"/>
    </source>
</evidence>
<feature type="transmembrane region" description="Helical" evidence="1">
    <location>
        <begin position="361"/>
        <end position="378"/>
    </location>
</feature>
<feature type="transmembrane region" description="Helical" evidence="1">
    <location>
        <begin position="218"/>
        <end position="236"/>
    </location>
</feature>
<evidence type="ECO:0000313" key="3">
    <source>
        <dbReference type="Proteomes" id="UP001597469"/>
    </source>
</evidence>
<keyword evidence="1" id="KW-1133">Transmembrane helix</keyword>
<keyword evidence="1" id="KW-0472">Membrane</keyword>
<feature type="transmembrane region" description="Helical" evidence="1">
    <location>
        <begin position="416"/>
        <end position="437"/>
    </location>
</feature>
<dbReference type="Proteomes" id="UP001597469">
    <property type="component" value="Unassembled WGS sequence"/>
</dbReference>
<feature type="transmembrane region" description="Helical" evidence="1">
    <location>
        <begin position="64"/>
        <end position="84"/>
    </location>
</feature>
<protein>
    <recommendedName>
        <fullName evidence="4">Glycosyltransferase RgtA/B/C/D-like domain-containing protein</fullName>
    </recommendedName>
</protein>
<accession>A0ABW5M536</accession>
<gene>
    <name evidence="2" type="ORF">ACFSUS_15580</name>
</gene>
<comment type="caution">
    <text evidence="2">The sequence shown here is derived from an EMBL/GenBank/DDBJ whole genome shotgun (WGS) entry which is preliminary data.</text>
</comment>
<feature type="transmembrane region" description="Helical" evidence="1">
    <location>
        <begin position="335"/>
        <end position="352"/>
    </location>
</feature>